<accession>A0A067MTU7</accession>
<dbReference type="AlphaFoldDB" id="A0A067MTU7"/>
<dbReference type="InParanoid" id="A0A067MTU7"/>
<evidence type="ECO:0000313" key="3">
    <source>
        <dbReference type="Proteomes" id="UP000027195"/>
    </source>
</evidence>
<dbReference type="EMBL" id="KL198033">
    <property type="protein sequence ID" value="KDQ15272.1"/>
    <property type="molecule type" value="Genomic_DNA"/>
</dbReference>
<feature type="region of interest" description="Disordered" evidence="1">
    <location>
        <begin position="54"/>
        <end position="97"/>
    </location>
</feature>
<sequence length="247" mass="27934">MADDRAEHGESSDEWTDNSDESTDDDLASKPMSKEEFRKLVARARKTDRLAAKMLEETRFMEEDEGIGEDEGGDGDDDDDENDEERKENPVSVGTPMPDYVRVLHESALAAAEPYLHPDRLFGRWTDMEDRNRCETWPPEDSDDDILQAFLAEAQSVTSIFNALGAIFEVGNPASDAYVSLPQRYLLAHLLCTQGDIDMVWARGKTPPEYLYEKALGSLPDDHRPILRKLLAFVKKIQETNPEWIGP</sequence>
<feature type="compositionally biased region" description="Basic and acidic residues" evidence="1">
    <location>
        <begin position="1"/>
        <end position="11"/>
    </location>
</feature>
<organism evidence="2 3">
    <name type="scientific">Botryobasidium botryosum (strain FD-172 SS1)</name>
    <dbReference type="NCBI Taxonomy" id="930990"/>
    <lineage>
        <taxon>Eukaryota</taxon>
        <taxon>Fungi</taxon>
        <taxon>Dikarya</taxon>
        <taxon>Basidiomycota</taxon>
        <taxon>Agaricomycotina</taxon>
        <taxon>Agaricomycetes</taxon>
        <taxon>Cantharellales</taxon>
        <taxon>Botryobasidiaceae</taxon>
        <taxon>Botryobasidium</taxon>
    </lineage>
</organism>
<feature type="compositionally biased region" description="Acidic residues" evidence="1">
    <location>
        <begin position="62"/>
        <end position="83"/>
    </location>
</feature>
<keyword evidence="3" id="KW-1185">Reference proteome</keyword>
<proteinExistence type="predicted"/>
<reference evidence="3" key="1">
    <citation type="journal article" date="2014" name="Proc. Natl. Acad. Sci. U.S.A.">
        <title>Extensive sampling of basidiomycete genomes demonstrates inadequacy of the white-rot/brown-rot paradigm for wood decay fungi.</title>
        <authorList>
            <person name="Riley R."/>
            <person name="Salamov A.A."/>
            <person name="Brown D.W."/>
            <person name="Nagy L.G."/>
            <person name="Floudas D."/>
            <person name="Held B.W."/>
            <person name="Levasseur A."/>
            <person name="Lombard V."/>
            <person name="Morin E."/>
            <person name="Otillar R."/>
            <person name="Lindquist E.A."/>
            <person name="Sun H."/>
            <person name="LaButti K.M."/>
            <person name="Schmutz J."/>
            <person name="Jabbour D."/>
            <person name="Luo H."/>
            <person name="Baker S.E."/>
            <person name="Pisabarro A.G."/>
            <person name="Walton J.D."/>
            <person name="Blanchette R.A."/>
            <person name="Henrissat B."/>
            <person name="Martin F."/>
            <person name="Cullen D."/>
            <person name="Hibbett D.S."/>
            <person name="Grigoriev I.V."/>
        </authorList>
    </citation>
    <scope>NUCLEOTIDE SEQUENCE [LARGE SCALE GENOMIC DNA]</scope>
    <source>
        <strain evidence="3">FD-172 SS1</strain>
    </source>
</reference>
<protein>
    <submittedName>
        <fullName evidence="2">Uncharacterized protein</fullName>
    </submittedName>
</protein>
<dbReference type="HOGENOM" id="CLU_1124353_0_0_1"/>
<feature type="region of interest" description="Disordered" evidence="1">
    <location>
        <begin position="1"/>
        <end position="38"/>
    </location>
</feature>
<dbReference type="Proteomes" id="UP000027195">
    <property type="component" value="Unassembled WGS sequence"/>
</dbReference>
<evidence type="ECO:0000256" key="1">
    <source>
        <dbReference type="SAM" id="MobiDB-lite"/>
    </source>
</evidence>
<evidence type="ECO:0000313" key="2">
    <source>
        <dbReference type="EMBL" id="KDQ15272.1"/>
    </source>
</evidence>
<gene>
    <name evidence="2" type="ORF">BOTBODRAFT_187389</name>
</gene>
<name>A0A067MTU7_BOTB1</name>
<feature type="compositionally biased region" description="Acidic residues" evidence="1">
    <location>
        <begin position="12"/>
        <end position="26"/>
    </location>
</feature>